<feature type="domain" description="Rho-GAP" evidence="6">
    <location>
        <begin position="715"/>
        <end position="934"/>
    </location>
</feature>
<dbReference type="InterPro" id="IPR051025">
    <property type="entry name" value="RhoGAP"/>
</dbReference>
<evidence type="ECO:0000256" key="1">
    <source>
        <dbReference type="ARBA" id="ARBA00022468"/>
    </source>
</evidence>
<feature type="compositionally biased region" description="Polar residues" evidence="5">
    <location>
        <begin position="664"/>
        <end position="674"/>
    </location>
</feature>
<keyword evidence="2" id="KW-0479">Metal-binding</keyword>
<feature type="region of interest" description="Disordered" evidence="5">
    <location>
        <begin position="421"/>
        <end position="460"/>
    </location>
</feature>
<dbReference type="Gene3D" id="1.20.1270.60">
    <property type="entry name" value="Arfaptin homology (AH) domain/BAR domain"/>
    <property type="match status" value="1"/>
</dbReference>
<feature type="compositionally biased region" description="Polar residues" evidence="5">
    <location>
        <begin position="426"/>
        <end position="438"/>
    </location>
</feature>
<comment type="caution">
    <text evidence="8">The sequence shown here is derived from an EMBL/GenBank/DDBJ whole genome shotgun (WGS) entry which is preliminary data.</text>
</comment>
<dbReference type="Pfam" id="PF24235">
    <property type="entry name" value="RHG29_45_N"/>
    <property type="match status" value="1"/>
</dbReference>
<evidence type="ECO:0000256" key="5">
    <source>
        <dbReference type="SAM" id="MobiDB-lite"/>
    </source>
</evidence>
<dbReference type="PROSITE" id="PS51741">
    <property type="entry name" value="F_BAR"/>
    <property type="match status" value="1"/>
</dbReference>
<name>A0ABP0G260_CLALP</name>
<feature type="compositionally biased region" description="Low complexity" evidence="5">
    <location>
        <begin position="614"/>
        <end position="634"/>
    </location>
</feature>
<protein>
    <submittedName>
        <fullName evidence="8">Uncharacterized protein</fullName>
    </submittedName>
</protein>
<keyword evidence="9" id="KW-1185">Reference proteome</keyword>
<dbReference type="InterPro" id="IPR054713">
    <property type="entry name" value="GMIP/FCHO2-like_FCH"/>
</dbReference>
<feature type="region of interest" description="Disordered" evidence="5">
    <location>
        <begin position="1105"/>
        <end position="1160"/>
    </location>
</feature>
<evidence type="ECO:0000256" key="2">
    <source>
        <dbReference type="ARBA" id="ARBA00022771"/>
    </source>
</evidence>
<feature type="compositionally biased region" description="Basic and acidic residues" evidence="5">
    <location>
        <begin position="637"/>
        <end position="646"/>
    </location>
</feature>
<evidence type="ECO:0000259" key="6">
    <source>
        <dbReference type="PROSITE" id="PS50238"/>
    </source>
</evidence>
<gene>
    <name evidence="8" type="ORF">CVLEPA_LOCUS16715</name>
</gene>
<dbReference type="Gene3D" id="1.10.555.10">
    <property type="entry name" value="Rho GTPase activation protein"/>
    <property type="match status" value="1"/>
</dbReference>
<dbReference type="Proteomes" id="UP001642483">
    <property type="component" value="Unassembled WGS sequence"/>
</dbReference>
<keyword evidence="1" id="KW-0343">GTPase activation</keyword>
<dbReference type="SUPFAM" id="SSF48350">
    <property type="entry name" value="GTPase activation domain, GAP"/>
    <property type="match status" value="1"/>
</dbReference>
<dbReference type="InterPro" id="IPR008936">
    <property type="entry name" value="Rho_GTPase_activation_prot"/>
</dbReference>
<dbReference type="SUPFAM" id="SSF103657">
    <property type="entry name" value="BAR/IMD domain-like"/>
    <property type="match status" value="1"/>
</dbReference>
<keyword evidence="2" id="KW-0863">Zinc-finger</keyword>
<evidence type="ECO:0000256" key="3">
    <source>
        <dbReference type="ARBA" id="ARBA00023054"/>
    </source>
</evidence>
<feature type="domain" description="F-BAR" evidence="7">
    <location>
        <begin position="264"/>
        <end position="550"/>
    </location>
</feature>
<dbReference type="InterPro" id="IPR000198">
    <property type="entry name" value="RhoGAP_dom"/>
</dbReference>
<evidence type="ECO:0000313" key="8">
    <source>
        <dbReference type="EMBL" id="CAK8685603.1"/>
    </source>
</evidence>
<dbReference type="InterPro" id="IPR057028">
    <property type="entry name" value="RHG29_45_N"/>
</dbReference>
<dbReference type="Pfam" id="PF00620">
    <property type="entry name" value="RhoGAP"/>
    <property type="match status" value="1"/>
</dbReference>
<dbReference type="PANTHER" id="PTHR15228:SF25">
    <property type="entry name" value="F-BAR DOMAIN-CONTAINING PROTEIN"/>
    <property type="match status" value="1"/>
</dbReference>
<feature type="region of interest" description="Disordered" evidence="5">
    <location>
        <begin position="1005"/>
        <end position="1032"/>
    </location>
</feature>
<sequence length="1248" mass="139356">MMHVFFSEKNGLLFSKINDCCIMKANFRHNDSTDSAASGPQSHYDMDAIRLDAELSIASRIDDREQQLNSVGSSSSMDASWDQRQSSTARFMSQEGVLQLTKDLRKFSEALTALKVVFLEEKDTFDKTVRVLAHERLGELLQVLKILVDKYSDLNSTEILPAAGFLIKHVKDFNYENDNSSVSPEIFRAINNLAMVFSNSVSECLMGDAHISPNLSVVQSPSFEGLESVNVRPRHSEPDIALNFSPGSAYLSSEAAVPDVSGSENVDDLLYQMESGLEMAFDRAKILSKYLNDLITFVKKKAHLEMEHAKNLLKLSQSTKPALSEQSFLPFQSLYCTSLDHDREYASNCLSMYQSSLLQQKFIEPLLAKKNEHDKKRKSIREVWMREKKRSEESIMAMKKAKQTYQTRVVEYQKAKEAAIKAEGDQMNQQTNAAQQSHRPPLSVGSLYPTSSSGKMDKKKRLEEDTNLKATQAEMNYRAYVNEANKRLRELDKHKVSYIQQLRELITQCDQTAKTVTIAYFQHHYQLFSPLPIQFQAMCEDAKRYEPGYQYSDYIRNLPAQPTHSRLDFEFESYSTGGSSYLISTGITKLHESDDVAQSPKPKGTRATNKTFSDTESSSSRSLDDLSPSASPGDFSRSTRERRDSAEGSLSSEELLDDGKDTGTGASLSLSGNAPTPDASPVALRHQISKQAGKIAGNLKGAFKNKKHKSSLFGVDFSVAAQSSPDGIPFLIKCCIAEIDNRALCTKGIYRVNGVKNRVEKLCAQFDLVAERIDLTQHTPHDISGVLKYFLRQLPEPLMQFRFYKSFLDIAKDYQNLINSTNDAANQAKEDGRPAPAQPEKHVLDSFVTKIRDTVEQLPIENKNTLQYIISHLTRIAYHSRENKMSASNLAIVFGPTLMRPVSMDGNESLKTLIDMPYQSRIVEMLIVHKDFIFGTFSHQAGNIFPFSGFQPSLSLSGKSSDVGTFTSQDSVNKITSGMNMLSSTEGGKTEDKDVSEGDVLLDFGESSTTEGNESEPFSTTQSECLQSSISLSESRKSIPDRISLMEFDILQNDSGNLQHNDPGTYHHIIAATTDVMSTNLMDEEDLPVETTNPLDMILETTSPLPTVPARKSKKLSKSESDGEITLEDWHHTSKSKTLPLYVDKSKHSPQKKSRRTSLTAVTHSLGKIQQTVSSDVMKYFSREQKPYKPTDISTSSIAESANFHHADEEFAKPVESIPSLCSAQIKQDLLVDLGIADNNNQDDTSFC</sequence>
<dbReference type="SMART" id="SM00324">
    <property type="entry name" value="RhoGAP"/>
    <property type="match status" value="1"/>
</dbReference>
<dbReference type="InterPro" id="IPR031160">
    <property type="entry name" value="F_BAR_dom"/>
</dbReference>
<dbReference type="InterPro" id="IPR027267">
    <property type="entry name" value="AH/BAR_dom_sf"/>
</dbReference>
<evidence type="ECO:0000259" key="7">
    <source>
        <dbReference type="PROSITE" id="PS51741"/>
    </source>
</evidence>
<dbReference type="EMBL" id="CAWYQH010000100">
    <property type="protein sequence ID" value="CAK8685603.1"/>
    <property type="molecule type" value="Genomic_DNA"/>
</dbReference>
<keyword evidence="2" id="KW-0862">Zinc</keyword>
<dbReference type="PROSITE" id="PS50238">
    <property type="entry name" value="RHOGAP"/>
    <property type="match status" value="1"/>
</dbReference>
<feature type="region of interest" description="Disordered" evidence="5">
    <location>
        <begin position="592"/>
        <end position="682"/>
    </location>
</feature>
<organism evidence="8 9">
    <name type="scientific">Clavelina lepadiformis</name>
    <name type="common">Light-bulb sea squirt</name>
    <name type="synonym">Ascidia lepadiformis</name>
    <dbReference type="NCBI Taxonomy" id="159417"/>
    <lineage>
        <taxon>Eukaryota</taxon>
        <taxon>Metazoa</taxon>
        <taxon>Chordata</taxon>
        <taxon>Tunicata</taxon>
        <taxon>Ascidiacea</taxon>
        <taxon>Aplousobranchia</taxon>
        <taxon>Clavelinidae</taxon>
        <taxon>Clavelina</taxon>
    </lineage>
</organism>
<dbReference type="PANTHER" id="PTHR15228">
    <property type="entry name" value="SPERMATHECAL PHYSIOLOGY VARIANT"/>
    <property type="match status" value="1"/>
</dbReference>
<dbReference type="Pfam" id="PF22699">
    <property type="entry name" value="GMIP-like_FCH"/>
    <property type="match status" value="1"/>
</dbReference>
<keyword evidence="3 4" id="KW-0175">Coiled coil</keyword>
<reference evidence="8 9" key="1">
    <citation type="submission" date="2024-02" db="EMBL/GenBank/DDBJ databases">
        <authorList>
            <person name="Daric V."/>
            <person name="Darras S."/>
        </authorList>
    </citation>
    <scope>NUCLEOTIDE SEQUENCE [LARGE SCALE GENOMIC DNA]</scope>
</reference>
<evidence type="ECO:0000256" key="4">
    <source>
        <dbReference type="PROSITE-ProRule" id="PRU01077"/>
    </source>
</evidence>
<evidence type="ECO:0000313" key="9">
    <source>
        <dbReference type="Proteomes" id="UP001642483"/>
    </source>
</evidence>
<accession>A0ABP0G260</accession>
<proteinExistence type="predicted"/>